<dbReference type="AlphaFoldDB" id="A0A0C3B7R7"/>
<gene>
    <name evidence="2" type="ORF">M408DRAFT_24437</name>
</gene>
<keyword evidence="3" id="KW-1185">Reference proteome</keyword>
<organism evidence="2 3">
    <name type="scientific">Serendipita vermifera MAFF 305830</name>
    <dbReference type="NCBI Taxonomy" id="933852"/>
    <lineage>
        <taxon>Eukaryota</taxon>
        <taxon>Fungi</taxon>
        <taxon>Dikarya</taxon>
        <taxon>Basidiomycota</taxon>
        <taxon>Agaricomycotina</taxon>
        <taxon>Agaricomycetes</taxon>
        <taxon>Sebacinales</taxon>
        <taxon>Serendipitaceae</taxon>
        <taxon>Serendipita</taxon>
    </lineage>
</organism>
<sequence length="288" mass="31525">MDVWDEGSQSFQSVAIPSPSNGRDVGSDAALPPLYGGTNVTFHVFLDLEHPLSVPRWVKTGDVDDWLQTIFGAPLPGAKGVGVKQEDGSESALTKGWEGKISVMDPDPAPTLQNVLETWATNSIIAQQKDRELFLKSHLYLQEKAGDDKKEHDMDNVLEILLRMIRNDRPLIGAAPDGYHHHHHHHHNNANSVHPILQAAVGSDPSLIMNQTHPSLAVLAMFRMLQQTALKYGGKEAKREVDDQVREIIKSLPPHLINKALDGMFQKWLATHGGPGSSKGGGAGKGHR</sequence>
<feature type="region of interest" description="Disordered" evidence="1">
    <location>
        <begin position="1"/>
        <end position="27"/>
    </location>
</feature>
<feature type="compositionally biased region" description="Polar residues" evidence="1">
    <location>
        <begin position="7"/>
        <end position="21"/>
    </location>
</feature>
<dbReference type="STRING" id="933852.A0A0C3B7R7"/>
<reference evidence="2 3" key="1">
    <citation type="submission" date="2014-04" db="EMBL/GenBank/DDBJ databases">
        <authorList>
            <consortium name="DOE Joint Genome Institute"/>
            <person name="Kuo A."/>
            <person name="Zuccaro A."/>
            <person name="Kohler A."/>
            <person name="Nagy L.G."/>
            <person name="Floudas D."/>
            <person name="Copeland A."/>
            <person name="Barry K.W."/>
            <person name="Cichocki N."/>
            <person name="Veneault-Fourrey C."/>
            <person name="LaButti K."/>
            <person name="Lindquist E.A."/>
            <person name="Lipzen A."/>
            <person name="Lundell T."/>
            <person name="Morin E."/>
            <person name="Murat C."/>
            <person name="Sun H."/>
            <person name="Tunlid A."/>
            <person name="Henrissat B."/>
            <person name="Grigoriev I.V."/>
            <person name="Hibbett D.S."/>
            <person name="Martin F."/>
            <person name="Nordberg H.P."/>
            <person name="Cantor M.N."/>
            <person name="Hua S.X."/>
        </authorList>
    </citation>
    <scope>NUCLEOTIDE SEQUENCE [LARGE SCALE GENOMIC DNA]</scope>
    <source>
        <strain evidence="2 3">MAFF 305830</strain>
    </source>
</reference>
<dbReference type="HOGENOM" id="CLU_966968_0_0_1"/>
<reference evidence="3" key="2">
    <citation type="submission" date="2015-01" db="EMBL/GenBank/DDBJ databases">
        <title>Evolutionary Origins and Diversification of the Mycorrhizal Mutualists.</title>
        <authorList>
            <consortium name="DOE Joint Genome Institute"/>
            <consortium name="Mycorrhizal Genomics Consortium"/>
            <person name="Kohler A."/>
            <person name="Kuo A."/>
            <person name="Nagy L.G."/>
            <person name="Floudas D."/>
            <person name="Copeland A."/>
            <person name="Barry K.W."/>
            <person name="Cichocki N."/>
            <person name="Veneault-Fourrey C."/>
            <person name="LaButti K."/>
            <person name="Lindquist E.A."/>
            <person name="Lipzen A."/>
            <person name="Lundell T."/>
            <person name="Morin E."/>
            <person name="Murat C."/>
            <person name="Riley R."/>
            <person name="Ohm R."/>
            <person name="Sun H."/>
            <person name="Tunlid A."/>
            <person name="Henrissat B."/>
            <person name="Grigoriev I.V."/>
            <person name="Hibbett D.S."/>
            <person name="Martin F."/>
        </authorList>
    </citation>
    <scope>NUCLEOTIDE SEQUENCE [LARGE SCALE GENOMIC DNA]</scope>
    <source>
        <strain evidence="3">MAFF 305830</strain>
    </source>
</reference>
<dbReference type="EMBL" id="KN824298">
    <property type="protein sequence ID" value="KIM27496.1"/>
    <property type="molecule type" value="Genomic_DNA"/>
</dbReference>
<evidence type="ECO:0000256" key="1">
    <source>
        <dbReference type="SAM" id="MobiDB-lite"/>
    </source>
</evidence>
<proteinExistence type="predicted"/>
<protein>
    <submittedName>
        <fullName evidence="2">Uncharacterized protein</fullName>
    </submittedName>
</protein>
<evidence type="ECO:0000313" key="2">
    <source>
        <dbReference type="EMBL" id="KIM27496.1"/>
    </source>
</evidence>
<accession>A0A0C3B7R7</accession>
<name>A0A0C3B7R7_SERVB</name>
<evidence type="ECO:0000313" key="3">
    <source>
        <dbReference type="Proteomes" id="UP000054097"/>
    </source>
</evidence>
<dbReference type="OrthoDB" id="431557at2759"/>
<dbReference type="Proteomes" id="UP000054097">
    <property type="component" value="Unassembled WGS sequence"/>
</dbReference>